<dbReference type="RefSeq" id="WP_289560952.1">
    <property type="nucleotide sequence ID" value="NZ_JAUDEO010000048.1"/>
</dbReference>
<dbReference type="HAMAP" id="MF_00201">
    <property type="entry name" value="RecO"/>
    <property type="match status" value="1"/>
</dbReference>
<protein>
    <recommendedName>
        <fullName evidence="4">DNA repair protein RecO</fullName>
    </recommendedName>
    <alternativeName>
        <fullName evidence="4">Recombination protein O</fullName>
    </alternativeName>
</protein>
<evidence type="ECO:0000256" key="4">
    <source>
        <dbReference type="HAMAP-Rule" id="MF_00201"/>
    </source>
</evidence>
<dbReference type="PANTHER" id="PTHR33991:SF1">
    <property type="entry name" value="DNA REPAIR PROTEIN RECO"/>
    <property type="match status" value="1"/>
</dbReference>
<dbReference type="Proteomes" id="UP001529423">
    <property type="component" value="Unassembled WGS sequence"/>
</dbReference>
<keyword evidence="7" id="KW-1185">Reference proteome</keyword>
<keyword evidence="2 4" id="KW-0233">DNA recombination</keyword>
<organism evidence="6 7">
    <name type="scientific">Limosilactobacillus panis</name>
    <dbReference type="NCBI Taxonomy" id="47493"/>
    <lineage>
        <taxon>Bacteria</taxon>
        <taxon>Bacillati</taxon>
        <taxon>Bacillota</taxon>
        <taxon>Bacilli</taxon>
        <taxon>Lactobacillales</taxon>
        <taxon>Lactobacillaceae</taxon>
        <taxon>Limosilactobacillus</taxon>
    </lineage>
</organism>
<dbReference type="NCBIfam" id="TIGR00613">
    <property type="entry name" value="reco"/>
    <property type="match status" value="1"/>
</dbReference>
<evidence type="ECO:0000256" key="2">
    <source>
        <dbReference type="ARBA" id="ARBA00023172"/>
    </source>
</evidence>
<name>A0ABT7VNY1_9LACO</name>
<dbReference type="Pfam" id="PF11967">
    <property type="entry name" value="RecO_N"/>
    <property type="match status" value="1"/>
</dbReference>
<dbReference type="EMBL" id="JAUDEO010000048">
    <property type="protein sequence ID" value="MDM8334440.1"/>
    <property type="molecule type" value="Genomic_DNA"/>
</dbReference>
<reference evidence="6 7" key="1">
    <citation type="submission" date="2023-06" db="EMBL/GenBank/DDBJ databases">
        <title>Identification and characterization of horizontal gene transfer across gut microbiota members of farm animals based on homology search.</title>
        <authorList>
            <person name="Schwarzerova J."/>
            <person name="Nykrynova M."/>
            <person name="Jureckova K."/>
            <person name="Cejkova D."/>
            <person name="Rychlik I."/>
        </authorList>
    </citation>
    <scope>NUCLEOTIDE SEQUENCE [LARGE SCALE GENOMIC DNA]</scope>
    <source>
        <strain evidence="6 7">105_WCHN</strain>
    </source>
</reference>
<dbReference type="InterPro" id="IPR022572">
    <property type="entry name" value="DNA_rep/recomb_RecO_N"/>
</dbReference>
<keyword evidence="1 4" id="KW-0227">DNA damage</keyword>
<keyword evidence="3 4" id="KW-0234">DNA repair</keyword>
<dbReference type="Pfam" id="PF02565">
    <property type="entry name" value="RecO_C"/>
    <property type="match status" value="1"/>
</dbReference>
<evidence type="ECO:0000313" key="6">
    <source>
        <dbReference type="EMBL" id="MDM8334440.1"/>
    </source>
</evidence>
<dbReference type="PANTHER" id="PTHR33991">
    <property type="entry name" value="DNA REPAIR PROTEIN RECO"/>
    <property type="match status" value="1"/>
</dbReference>
<reference evidence="6 7" key="3">
    <citation type="submission" date="2023-06" db="EMBL/GenBank/DDBJ databases">
        <authorList>
            <person name="Zeman M."/>
            <person name="Kubasova T."/>
            <person name="Jahodarova E."/>
            <person name="Nykrynova M."/>
            <person name="Rychlik I."/>
        </authorList>
    </citation>
    <scope>NUCLEOTIDE SEQUENCE [LARGE SCALE GENOMIC DNA]</scope>
    <source>
        <strain evidence="6 7">105_WCHN</strain>
    </source>
</reference>
<reference evidence="7" key="2">
    <citation type="submission" date="2023-06" db="EMBL/GenBank/DDBJ databases">
        <title>Identification and characterization of horizontal gene transfer across gut microbiota members of farm animals based on homology search.</title>
        <authorList>
            <person name="Zeman M."/>
            <person name="Kubasova T."/>
            <person name="Jahodarova E."/>
            <person name="Nykrynova M."/>
            <person name="Rychlik I."/>
        </authorList>
    </citation>
    <scope>NUCLEOTIDE SEQUENCE [LARGE SCALE GENOMIC DNA]</scope>
    <source>
        <strain evidence="7">105_WCHN</strain>
    </source>
</reference>
<evidence type="ECO:0000313" key="7">
    <source>
        <dbReference type="Proteomes" id="UP001529423"/>
    </source>
</evidence>
<accession>A0ABT7VNY1</accession>
<evidence type="ECO:0000259" key="5">
    <source>
        <dbReference type="Pfam" id="PF11967"/>
    </source>
</evidence>
<evidence type="ECO:0000256" key="1">
    <source>
        <dbReference type="ARBA" id="ARBA00022763"/>
    </source>
</evidence>
<comment type="caution">
    <text evidence="6">The sequence shown here is derived from an EMBL/GenBank/DDBJ whole genome shotgun (WGS) entry which is preliminary data.</text>
</comment>
<dbReference type="InterPro" id="IPR003717">
    <property type="entry name" value="RecO"/>
</dbReference>
<gene>
    <name evidence="4 6" type="primary">recO</name>
    <name evidence="6" type="ORF">QUW46_07640</name>
</gene>
<comment type="similarity">
    <text evidence="4">Belongs to the RecO family.</text>
</comment>
<evidence type="ECO:0000256" key="3">
    <source>
        <dbReference type="ARBA" id="ARBA00023204"/>
    </source>
</evidence>
<comment type="function">
    <text evidence="4">Involved in DNA repair and RecF pathway recombination.</text>
</comment>
<sequence>MARETTDFRGIVIYRRDYRERDLLVKMLTDKAGPAMFYVRDGKKRGFRMASDLLPFTHGTYIGALADDGLSFINAASETHQYQQIAGDLSKNAYASYLLALVDHAFIDNRPLGGWFDQVAAALNLINRGQDEQVVTNVMETQLLTVFGVAPTWHQCVICGRADRPLDFSEQYGGMLCNQHWYLDAHRFHLDRRTVYYLQQFATLNLQRVNNIKINPLTKQRLQLTLDTLYNDQVGLRLKSKRFIQQMNRLEQKMGNLGRRD</sequence>
<proteinExistence type="inferred from homology"/>
<feature type="domain" description="DNA replication/recombination mediator RecO N-terminal" evidence="5">
    <location>
        <begin position="6"/>
        <end position="78"/>
    </location>
</feature>